<evidence type="ECO:0000256" key="3">
    <source>
        <dbReference type="ARBA" id="ARBA00023125"/>
    </source>
</evidence>
<dbReference type="Pfam" id="PF00216">
    <property type="entry name" value="Bac_DNA_binding"/>
    <property type="match status" value="1"/>
</dbReference>
<dbReference type="AlphaFoldDB" id="A0A1I0K784"/>
<dbReference type="PANTHER" id="PTHR33175:SF3">
    <property type="entry name" value="DNA-BINDING PROTEIN HU-BETA"/>
    <property type="match status" value="1"/>
</dbReference>
<keyword evidence="3 4" id="KW-0238">DNA-binding</keyword>
<comment type="caution">
    <text evidence="4">The sequence shown here is derived from an EMBL/GenBank/DDBJ whole genome shotgun (WGS) entry which is preliminary data.</text>
</comment>
<dbReference type="GO" id="GO:0030261">
    <property type="term" value="P:chromosome condensation"/>
    <property type="evidence" value="ECO:0007669"/>
    <property type="project" value="UniProtKB-KW"/>
</dbReference>
<dbReference type="GO" id="GO:0003677">
    <property type="term" value="F:DNA binding"/>
    <property type="evidence" value="ECO:0007669"/>
    <property type="project" value="UniProtKB-KW"/>
</dbReference>
<dbReference type="GO" id="GO:0005829">
    <property type="term" value="C:cytosol"/>
    <property type="evidence" value="ECO:0007669"/>
    <property type="project" value="TreeGrafter"/>
</dbReference>
<evidence type="ECO:0000256" key="2">
    <source>
        <dbReference type="ARBA" id="ARBA00023067"/>
    </source>
</evidence>
<comment type="similarity">
    <text evidence="1">Belongs to the bacterial histone-like protein family.</text>
</comment>
<dbReference type="RefSeq" id="WP_074664459.1">
    <property type="nucleotide sequence ID" value="NZ_FOIO01000098.1"/>
</dbReference>
<accession>A0A1I0K784</accession>
<dbReference type="EMBL" id="FOIO01000098">
    <property type="protein sequence ID" value="SEU19869.1"/>
    <property type="molecule type" value="Genomic_DNA"/>
</dbReference>
<dbReference type="SUPFAM" id="SSF47729">
    <property type="entry name" value="IHF-like DNA-binding proteins"/>
    <property type="match status" value="1"/>
</dbReference>
<dbReference type="Proteomes" id="UP000182121">
    <property type="component" value="Unassembled WGS sequence"/>
</dbReference>
<gene>
    <name evidence="4" type="ORF">SAMN05216521_10989</name>
</gene>
<sequence>MAGKEDIVTRIAHKSGLTKKATYKLMEAFKDVLTETLLDGERFHIHGLLTLKPEYKEECIRYNPKTREKVVVPPHIKVKTVIGSELERVLFDMEDNQEG</sequence>
<evidence type="ECO:0000313" key="5">
    <source>
        <dbReference type="Proteomes" id="UP000182121"/>
    </source>
</evidence>
<dbReference type="InterPro" id="IPR010992">
    <property type="entry name" value="IHF-like_DNA-bd_dom_sf"/>
</dbReference>
<dbReference type="InterPro" id="IPR000119">
    <property type="entry name" value="Hist_DNA-bd"/>
</dbReference>
<evidence type="ECO:0000313" key="4">
    <source>
        <dbReference type="EMBL" id="SEU19869.1"/>
    </source>
</evidence>
<name>A0A1I0K784_9FIRM</name>
<proteinExistence type="inferred from homology"/>
<protein>
    <submittedName>
        <fullName evidence="4">Nucleoid DNA-binding protein</fullName>
    </submittedName>
</protein>
<dbReference type="Gene3D" id="4.10.520.10">
    <property type="entry name" value="IHF-like DNA-binding proteins"/>
    <property type="match status" value="1"/>
</dbReference>
<reference evidence="4 5" key="1">
    <citation type="submission" date="2016-10" db="EMBL/GenBank/DDBJ databases">
        <authorList>
            <person name="Varghese N."/>
            <person name="Submissions S."/>
        </authorList>
    </citation>
    <scope>NUCLEOTIDE SEQUENCE [LARGE SCALE GENOMIC DNA]</scope>
    <source>
        <strain evidence="4 5">NLAE-zl-C196</strain>
    </source>
</reference>
<evidence type="ECO:0000256" key="1">
    <source>
        <dbReference type="ARBA" id="ARBA00010529"/>
    </source>
</evidence>
<dbReference type="PANTHER" id="PTHR33175">
    <property type="entry name" value="DNA-BINDING PROTEIN HU"/>
    <property type="match status" value="1"/>
</dbReference>
<keyword evidence="2" id="KW-0226">DNA condensation</keyword>
<dbReference type="CDD" id="cd13832">
    <property type="entry name" value="IHF"/>
    <property type="match status" value="1"/>
</dbReference>
<organism evidence="4 5">
    <name type="scientific">Enterocloster clostridioformis</name>
    <dbReference type="NCBI Taxonomy" id="1531"/>
    <lineage>
        <taxon>Bacteria</taxon>
        <taxon>Bacillati</taxon>
        <taxon>Bacillota</taxon>
        <taxon>Clostridia</taxon>
        <taxon>Lachnospirales</taxon>
        <taxon>Lachnospiraceae</taxon>
        <taxon>Enterocloster</taxon>
    </lineage>
</organism>
<dbReference type="GO" id="GO:0030527">
    <property type="term" value="F:structural constituent of chromatin"/>
    <property type="evidence" value="ECO:0007669"/>
    <property type="project" value="InterPro"/>
</dbReference>